<dbReference type="EMBL" id="UINC01077533">
    <property type="protein sequence ID" value="SVC17736.1"/>
    <property type="molecule type" value="Genomic_DNA"/>
</dbReference>
<feature type="non-terminal residue" evidence="1">
    <location>
        <position position="22"/>
    </location>
</feature>
<reference evidence="1" key="1">
    <citation type="submission" date="2018-05" db="EMBL/GenBank/DDBJ databases">
        <authorList>
            <person name="Lanie J.A."/>
            <person name="Ng W.-L."/>
            <person name="Kazmierczak K.M."/>
            <person name="Andrzejewski T.M."/>
            <person name="Davidsen T.M."/>
            <person name="Wayne K.J."/>
            <person name="Tettelin H."/>
            <person name="Glass J.I."/>
            <person name="Rusch D."/>
            <person name="Podicherti R."/>
            <person name="Tsui H.-C.T."/>
            <person name="Winkler M.E."/>
        </authorList>
    </citation>
    <scope>NUCLEOTIDE SEQUENCE</scope>
</reference>
<evidence type="ECO:0000313" key="1">
    <source>
        <dbReference type="EMBL" id="SVC17736.1"/>
    </source>
</evidence>
<name>A0A382K152_9ZZZZ</name>
<accession>A0A382K152</accession>
<proteinExistence type="predicted"/>
<organism evidence="1">
    <name type="scientific">marine metagenome</name>
    <dbReference type="NCBI Taxonomy" id="408172"/>
    <lineage>
        <taxon>unclassified sequences</taxon>
        <taxon>metagenomes</taxon>
        <taxon>ecological metagenomes</taxon>
    </lineage>
</organism>
<dbReference type="AlphaFoldDB" id="A0A382K152"/>
<gene>
    <name evidence="1" type="ORF">METZ01_LOCUS270590</name>
</gene>
<sequence>MKQFIQTLCILTLIAGFIFGGP</sequence>
<protein>
    <submittedName>
        <fullName evidence="1">Uncharacterized protein</fullName>
    </submittedName>
</protein>